<dbReference type="PANTHER" id="PTHR33053">
    <property type="entry name" value="PROTEIN, PUTATIVE-RELATED"/>
    <property type="match status" value="1"/>
</dbReference>
<dbReference type="EMBL" id="OB661726">
    <property type="protein sequence ID" value="CAD7228845.1"/>
    <property type="molecule type" value="Genomic_DNA"/>
</dbReference>
<sequence length="565" mass="63606">MSSSKRIRRHTEQEFQKLTTLANVLCCEVPLLNSVEISPLQLPSELNEDDCGEQGHGNDELEDEESSSEEDEDVVGGESFSEGLRNWAIEHNISHRPLNALLKLLRQRCPELPKDSRTLLKTDTIYPNFQVYNVHSLIHLGQDAMLYGNLDNVSAFPFEDYMQKIKRKVKTGNRPLSQIVRRIEEERMYCVVIFAADPLREVADEFTGVVCSKWLLKDRTQVAYPGESKHVNKALNKMMTVEDKTIHWEIWNCRVVKNSFTDNLQKARENERKAQYESDLQSDVEPSINSIWTRKRKPEIQEADSSDSSPSPSPKRERRISKLRDISSELPPFPNVDPLRSEPRHNPERVPTTPVSHQRISTVPCGSKSSTFAVPVSRPSSSPAVPSSPDVPSSMLASNHHGMMQAMLRELARNTALLSSIDIRLRKVEEQLTAAPTPSIGSEEEIPGFPLSSIEELTEVERLMSERTSVIKAILVPYSESSGRLMGKVLMPHIAALYSFTGRGKHARPSIKLTAPKLMELVEGLLLQKSGTNAQTIQSALSRWFRGAVDLKESGVQRQKQKESA</sequence>
<feature type="region of interest" description="Disordered" evidence="1">
    <location>
        <begin position="44"/>
        <end position="76"/>
    </location>
</feature>
<evidence type="ECO:0000313" key="2">
    <source>
        <dbReference type="EMBL" id="CAD7228845.1"/>
    </source>
</evidence>
<proteinExistence type="predicted"/>
<reference evidence="2" key="1">
    <citation type="submission" date="2020-11" db="EMBL/GenBank/DDBJ databases">
        <authorList>
            <person name="Tran Van P."/>
        </authorList>
    </citation>
    <scope>NUCLEOTIDE SEQUENCE</scope>
</reference>
<protein>
    <submittedName>
        <fullName evidence="2">Uncharacterized protein</fullName>
    </submittedName>
</protein>
<dbReference type="OrthoDB" id="6359149at2759"/>
<feature type="compositionally biased region" description="Low complexity" evidence="1">
    <location>
        <begin position="374"/>
        <end position="392"/>
    </location>
</feature>
<feature type="region of interest" description="Disordered" evidence="1">
    <location>
        <begin position="287"/>
        <end position="392"/>
    </location>
</feature>
<name>A0A7R8ZP22_9CRUS</name>
<dbReference type="AlphaFoldDB" id="A0A7R8ZP22"/>
<organism evidence="2">
    <name type="scientific">Cyprideis torosa</name>
    <dbReference type="NCBI Taxonomy" id="163714"/>
    <lineage>
        <taxon>Eukaryota</taxon>
        <taxon>Metazoa</taxon>
        <taxon>Ecdysozoa</taxon>
        <taxon>Arthropoda</taxon>
        <taxon>Crustacea</taxon>
        <taxon>Oligostraca</taxon>
        <taxon>Ostracoda</taxon>
        <taxon>Podocopa</taxon>
        <taxon>Podocopida</taxon>
        <taxon>Cytherocopina</taxon>
        <taxon>Cytheroidea</taxon>
        <taxon>Cytherideidae</taxon>
        <taxon>Cyprideis</taxon>
    </lineage>
</organism>
<feature type="compositionally biased region" description="Basic and acidic residues" evidence="1">
    <location>
        <begin position="339"/>
        <end position="348"/>
    </location>
</feature>
<gene>
    <name evidence="2" type="ORF">CTOB1V02_LOCUS6723</name>
</gene>
<accession>A0A7R8ZP22</accession>
<feature type="compositionally biased region" description="Acidic residues" evidence="1">
    <location>
        <begin position="60"/>
        <end position="75"/>
    </location>
</feature>
<evidence type="ECO:0000256" key="1">
    <source>
        <dbReference type="SAM" id="MobiDB-lite"/>
    </source>
</evidence>